<name>A0A533Q5Q9_9BACT</name>
<dbReference type="Pfam" id="PF18451">
    <property type="entry name" value="CdiA_C"/>
    <property type="match status" value="1"/>
</dbReference>
<evidence type="ECO:0000313" key="2">
    <source>
        <dbReference type="EMBL" id="TLD39877.1"/>
    </source>
</evidence>
<evidence type="ECO:0000313" key="3">
    <source>
        <dbReference type="Proteomes" id="UP000319783"/>
    </source>
</evidence>
<dbReference type="Gene3D" id="3.40.1350.120">
    <property type="match status" value="1"/>
</dbReference>
<dbReference type="EMBL" id="SULG01000174">
    <property type="protein sequence ID" value="TLD39877.1"/>
    <property type="molecule type" value="Genomic_DNA"/>
</dbReference>
<comment type="caution">
    <text evidence="2">The sequence shown here is derived from an EMBL/GenBank/DDBJ whole genome shotgun (WGS) entry which is preliminary data.</text>
</comment>
<evidence type="ECO:0000259" key="1">
    <source>
        <dbReference type="Pfam" id="PF18451"/>
    </source>
</evidence>
<reference evidence="2 3" key="1">
    <citation type="submission" date="2019-04" db="EMBL/GenBank/DDBJ databases">
        <title>Genome of a novel bacterium Candidatus Jettenia ecosi reconstructed from metagenome of an anammox bioreactor.</title>
        <authorList>
            <person name="Mardanov A.V."/>
            <person name="Beletsky A.V."/>
            <person name="Ravin N.V."/>
            <person name="Botchkova E.A."/>
            <person name="Litti Y.V."/>
            <person name="Nozhevnikova A.N."/>
        </authorList>
    </citation>
    <scope>NUCLEOTIDE SEQUENCE [LARGE SCALE GENOMIC DNA]</scope>
    <source>
        <strain evidence="2">J2</strain>
    </source>
</reference>
<dbReference type="InterPro" id="IPR040559">
    <property type="entry name" value="CdiA_C"/>
</dbReference>
<feature type="domain" description="tRNA nuclease CdiA C-terminal" evidence="1">
    <location>
        <begin position="220"/>
        <end position="302"/>
    </location>
</feature>
<proteinExistence type="predicted"/>
<protein>
    <recommendedName>
        <fullName evidence="1">tRNA nuclease CdiA C-terminal domain-containing protein</fullName>
    </recommendedName>
</protein>
<dbReference type="AlphaFoldDB" id="A0A533Q5Q9"/>
<organism evidence="2 3">
    <name type="scientific">Candidatus Jettenia ecosi</name>
    <dbReference type="NCBI Taxonomy" id="2494326"/>
    <lineage>
        <taxon>Bacteria</taxon>
        <taxon>Pseudomonadati</taxon>
        <taxon>Planctomycetota</taxon>
        <taxon>Candidatus Brocadiia</taxon>
        <taxon>Candidatus Brocadiales</taxon>
        <taxon>Candidatus Brocadiaceae</taxon>
        <taxon>Candidatus Jettenia</taxon>
    </lineage>
</organism>
<gene>
    <name evidence="2" type="ORF">JETT_3854</name>
</gene>
<sequence>MLDLDYGPPTKDVLRFDQTVPIKGLASQQSNYVDRAIRRIESAPLGPDITLIPRTNTTGQNGISIPKATFFMDQDPLSGSVIEHAKVVYRSEAVAQEAMADANAMSINIGLNYACYLRDGIIFPTILSETTIPNLMPYIRQKRDQDLADLKATADLAEALAWWYVGARFPIKVSPGTGTGRLIVASGRTLSTEEMVIAQMLVNEGRTVRALAASSRQGVRTADFIVDGVRTELKSISNLTSRDISGALGRRILEGAGQAPHVIADVRQQAGMTWDLAQRAIRRAFGADTARRIQQIRIIGRNFDTTVPRLP</sequence>
<dbReference type="Proteomes" id="UP000319783">
    <property type="component" value="Unassembled WGS sequence"/>
</dbReference>
<accession>A0A533Q5Q9</accession>